<comment type="caution">
    <text evidence="2">The sequence shown here is derived from an EMBL/GenBank/DDBJ whole genome shotgun (WGS) entry which is preliminary data.</text>
</comment>
<protein>
    <submittedName>
        <fullName evidence="2">Uncharacterized protein</fullName>
    </submittedName>
</protein>
<keyword evidence="1" id="KW-1133">Transmembrane helix</keyword>
<feature type="transmembrane region" description="Helical" evidence="1">
    <location>
        <begin position="134"/>
        <end position="152"/>
    </location>
</feature>
<evidence type="ECO:0000313" key="3">
    <source>
        <dbReference type="Proteomes" id="UP000788153"/>
    </source>
</evidence>
<dbReference type="Proteomes" id="UP000788153">
    <property type="component" value="Unassembled WGS sequence"/>
</dbReference>
<sequence>MLAAGLAILLGLGGGYALFAAWRRRGGWGLVALGWALLLAATLASVAAAGPEFGIAYALLGLSAIGTVFVGWGMETRPARRAPVERDRLPGDGADWRGALARFLLAVPLAGIAAALASVMVTGWLPGENADRHALAILGMPVVWGAAAWWVLADARPWRAASVLTGTAAVAALAVLA</sequence>
<accession>A0ABX0U3U7</accession>
<evidence type="ECO:0000313" key="2">
    <source>
        <dbReference type="EMBL" id="NIJ24715.1"/>
    </source>
</evidence>
<keyword evidence="1" id="KW-0472">Membrane</keyword>
<feature type="transmembrane region" description="Helical" evidence="1">
    <location>
        <begin position="55"/>
        <end position="74"/>
    </location>
</feature>
<keyword evidence="3" id="KW-1185">Reference proteome</keyword>
<dbReference type="RefSeq" id="WP_140047062.1">
    <property type="nucleotide sequence ID" value="NZ_BAAAEV010000001.1"/>
</dbReference>
<proteinExistence type="predicted"/>
<dbReference type="EMBL" id="JAASQP010000001">
    <property type="protein sequence ID" value="NIJ24715.1"/>
    <property type="molecule type" value="Genomic_DNA"/>
</dbReference>
<reference evidence="2 3" key="1">
    <citation type="submission" date="2020-03" db="EMBL/GenBank/DDBJ databases">
        <title>Genomic Encyclopedia of Type Strains, Phase IV (KMG-IV): sequencing the most valuable type-strain genomes for metagenomic binning, comparative biology and taxonomic classification.</title>
        <authorList>
            <person name="Goeker M."/>
        </authorList>
    </citation>
    <scope>NUCLEOTIDE SEQUENCE [LARGE SCALE GENOMIC DNA]</scope>
    <source>
        <strain evidence="2 3">DSM 22753</strain>
    </source>
</reference>
<gene>
    <name evidence="2" type="ORF">FHT01_002257</name>
</gene>
<evidence type="ECO:0000256" key="1">
    <source>
        <dbReference type="SAM" id="Phobius"/>
    </source>
</evidence>
<organism evidence="2 3">
    <name type="scientific">Sphingomonas japonica</name>
    <dbReference type="NCBI Taxonomy" id="511662"/>
    <lineage>
        <taxon>Bacteria</taxon>
        <taxon>Pseudomonadati</taxon>
        <taxon>Pseudomonadota</taxon>
        <taxon>Alphaproteobacteria</taxon>
        <taxon>Sphingomonadales</taxon>
        <taxon>Sphingomonadaceae</taxon>
        <taxon>Sphingomonas</taxon>
    </lineage>
</organism>
<keyword evidence="1" id="KW-0812">Transmembrane</keyword>
<feature type="transmembrane region" description="Helical" evidence="1">
    <location>
        <begin position="99"/>
        <end position="122"/>
    </location>
</feature>
<feature type="transmembrane region" description="Helical" evidence="1">
    <location>
        <begin position="27"/>
        <end position="48"/>
    </location>
</feature>
<name>A0ABX0U3U7_9SPHN</name>